<dbReference type="InterPro" id="IPR001851">
    <property type="entry name" value="ABC_transp_permease"/>
</dbReference>
<keyword evidence="2" id="KW-1003">Cell membrane</keyword>
<gene>
    <name evidence="7" type="ORF">HXM93_07750</name>
</gene>
<comment type="subcellular location">
    <subcellularLocation>
        <location evidence="1">Cell membrane</location>
        <topology evidence="1">Multi-pass membrane protein</topology>
    </subcellularLocation>
</comment>
<comment type="caution">
    <text evidence="7">The sequence shown here is derived from an EMBL/GenBank/DDBJ whole genome shotgun (WGS) entry which is preliminary data.</text>
</comment>
<evidence type="ECO:0000313" key="7">
    <source>
        <dbReference type="EMBL" id="MBF1284404.1"/>
    </source>
</evidence>
<feature type="transmembrane region" description="Helical" evidence="6">
    <location>
        <begin position="12"/>
        <end position="33"/>
    </location>
</feature>
<dbReference type="PANTHER" id="PTHR32196:SF19">
    <property type="entry name" value="GALACTOFURANOSE TRANSPORTER PERMEASE PROTEIN YTFT"/>
    <property type="match status" value="1"/>
</dbReference>
<evidence type="ECO:0000313" key="8">
    <source>
        <dbReference type="Proteomes" id="UP000709351"/>
    </source>
</evidence>
<sequence length="315" mass="33266">MLKIKQKSFSDYASLLFLALLLLANILFTPNFFKLGTLQNSITQICPTILCGMGMTLVISTGGIDISVGSLMALSGVLMAKSMESIGIFPGILLAVFFSVLVGAFTGAMVGKLKLQAMVITLGLMLGVRGVAQVLCDGRDIYFNTLGEKGELLSAFGTMKFCGFIPVQLIPIVLSVLLIWILIKKTALGVQIQAVGDSIKSSNLVGIHSDRVFIFVYGLSAFFAAIAGVMQASKVSVAAGSSLGQLAELDAIAAVVIGGTPMSGGRARVLGTVLGAMIMQCITLTCVMNNIPDQYAQVVKAMMIVFAVYIQRERS</sequence>
<protein>
    <submittedName>
        <fullName evidence="7">ABC transporter permease</fullName>
    </submittedName>
</protein>
<dbReference type="Pfam" id="PF02653">
    <property type="entry name" value="BPD_transp_2"/>
    <property type="match status" value="1"/>
</dbReference>
<feature type="transmembrane region" description="Helical" evidence="6">
    <location>
        <begin position="155"/>
        <end position="183"/>
    </location>
</feature>
<evidence type="ECO:0000256" key="3">
    <source>
        <dbReference type="ARBA" id="ARBA00022692"/>
    </source>
</evidence>
<keyword evidence="4 6" id="KW-1133">Transmembrane helix</keyword>
<organism evidence="7 8">
    <name type="scientific">Oribacterium parvum</name>
    <dbReference type="NCBI Taxonomy" id="1501329"/>
    <lineage>
        <taxon>Bacteria</taxon>
        <taxon>Bacillati</taxon>
        <taxon>Bacillota</taxon>
        <taxon>Clostridia</taxon>
        <taxon>Lachnospirales</taxon>
        <taxon>Lachnospiraceae</taxon>
        <taxon>Oribacterium</taxon>
    </lineage>
</organism>
<dbReference type="GO" id="GO:0022857">
    <property type="term" value="F:transmembrane transporter activity"/>
    <property type="evidence" value="ECO:0007669"/>
    <property type="project" value="InterPro"/>
</dbReference>
<dbReference type="PANTHER" id="PTHR32196">
    <property type="entry name" value="ABC TRANSPORTER PERMEASE PROTEIN YPHD-RELATED-RELATED"/>
    <property type="match status" value="1"/>
</dbReference>
<keyword evidence="5 6" id="KW-0472">Membrane</keyword>
<evidence type="ECO:0000256" key="1">
    <source>
        <dbReference type="ARBA" id="ARBA00004651"/>
    </source>
</evidence>
<reference evidence="7" key="1">
    <citation type="submission" date="2020-04" db="EMBL/GenBank/DDBJ databases">
        <title>Deep metagenomics examines the oral microbiome during advanced dental caries in children, revealing novel taxa and co-occurrences with host molecules.</title>
        <authorList>
            <person name="Baker J.L."/>
            <person name="Morton J.T."/>
            <person name="Dinis M."/>
            <person name="Alvarez R."/>
            <person name="Tran N.C."/>
            <person name="Knight R."/>
            <person name="Edlund A."/>
        </authorList>
    </citation>
    <scope>NUCLEOTIDE SEQUENCE</scope>
    <source>
        <strain evidence="7">JCVI_24_bin.2</strain>
    </source>
</reference>
<dbReference type="AlphaFoldDB" id="A0A930DPX9"/>
<evidence type="ECO:0000256" key="2">
    <source>
        <dbReference type="ARBA" id="ARBA00022475"/>
    </source>
</evidence>
<accession>A0A930DPX9</accession>
<feature type="transmembrane region" description="Helical" evidence="6">
    <location>
        <begin position="88"/>
        <end position="110"/>
    </location>
</feature>
<feature type="transmembrane region" description="Helical" evidence="6">
    <location>
        <begin position="269"/>
        <end position="288"/>
    </location>
</feature>
<dbReference type="Proteomes" id="UP000709351">
    <property type="component" value="Unassembled WGS sequence"/>
</dbReference>
<dbReference type="CDD" id="cd06579">
    <property type="entry name" value="TM_PBP1_transp_AraH_like"/>
    <property type="match status" value="1"/>
</dbReference>
<name>A0A930DPX9_9FIRM</name>
<evidence type="ECO:0000256" key="6">
    <source>
        <dbReference type="SAM" id="Phobius"/>
    </source>
</evidence>
<dbReference type="EMBL" id="JABZRD010000504">
    <property type="protein sequence ID" value="MBF1284404.1"/>
    <property type="molecule type" value="Genomic_DNA"/>
</dbReference>
<feature type="transmembrane region" description="Helical" evidence="6">
    <location>
        <begin position="212"/>
        <end position="230"/>
    </location>
</feature>
<dbReference type="GO" id="GO:0005886">
    <property type="term" value="C:plasma membrane"/>
    <property type="evidence" value="ECO:0007669"/>
    <property type="project" value="UniProtKB-SubCell"/>
</dbReference>
<proteinExistence type="predicted"/>
<keyword evidence="3 6" id="KW-0812">Transmembrane</keyword>
<evidence type="ECO:0000256" key="4">
    <source>
        <dbReference type="ARBA" id="ARBA00022989"/>
    </source>
</evidence>
<evidence type="ECO:0000256" key="5">
    <source>
        <dbReference type="ARBA" id="ARBA00023136"/>
    </source>
</evidence>
<feature type="transmembrane region" description="Helical" evidence="6">
    <location>
        <begin position="45"/>
        <end position="68"/>
    </location>
</feature>